<evidence type="ECO:0000313" key="2">
    <source>
        <dbReference type="Proteomes" id="UP001197875"/>
    </source>
</evidence>
<comment type="caution">
    <text evidence="1">The sequence shown here is derived from an EMBL/GenBank/DDBJ whole genome shotgun (WGS) entry which is preliminary data.</text>
</comment>
<reference evidence="1 2" key="1">
    <citation type="submission" date="2021-10" db="EMBL/GenBank/DDBJ databases">
        <title>Anaerobic single-cell dispensing facilitates the cultivation of human gut bacteria.</title>
        <authorList>
            <person name="Afrizal A."/>
        </authorList>
    </citation>
    <scope>NUCLEOTIDE SEQUENCE [LARGE SCALE GENOMIC DNA]</scope>
    <source>
        <strain evidence="1 2">CLA-AA-H277</strain>
    </source>
</reference>
<dbReference type="Proteomes" id="UP001197875">
    <property type="component" value="Unassembled WGS sequence"/>
</dbReference>
<dbReference type="EMBL" id="JAJEPR010000034">
    <property type="protein sequence ID" value="MCC2190998.1"/>
    <property type="molecule type" value="Genomic_DNA"/>
</dbReference>
<dbReference type="AlphaFoldDB" id="A0AAE3DV26"/>
<evidence type="ECO:0008006" key="3">
    <source>
        <dbReference type="Google" id="ProtNLM"/>
    </source>
</evidence>
<dbReference type="GO" id="GO:0005829">
    <property type="term" value="C:cytosol"/>
    <property type="evidence" value="ECO:0007669"/>
    <property type="project" value="TreeGrafter"/>
</dbReference>
<dbReference type="GO" id="GO:0006154">
    <property type="term" value="P:adenosine catabolic process"/>
    <property type="evidence" value="ECO:0007669"/>
    <property type="project" value="TreeGrafter"/>
</dbReference>
<dbReference type="InterPro" id="IPR006330">
    <property type="entry name" value="Ado/ade_deaminase"/>
</dbReference>
<dbReference type="SUPFAM" id="SSF51556">
    <property type="entry name" value="Metallo-dependent hydrolases"/>
    <property type="match status" value="1"/>
</dbReference>
<name>A0AAE3DV26_9FIRM</name>
<accession>A0AAE3DV26</accession>
<dbReference type="PANTHER" id="PTHR11409">
    <property type="entry name" value="ADENOSINE DEAMINASE"/>
    <property type="match status" value="1"/>
</dbReference>
<evidence type="ECO:0000313" key="1">
    <source>
        <dbReference type="EMBL" id="MCC2190998.1"/>
    </source>
</evidence>
<dbReference type="RefSeq" id="WP_227616001.1">
    <property type="nucleotide sequence ID" value="NZ_JAJEPR010000034.1"/>
</dbReference>
<dbReference type="GO" id="GO:0004000">
    <property type="term" value="F:adenosine deaminase activity"/>
    <property type="evidence" value="ECO:0007669"/>
    <property type="project" value="TreeGrafter"/>
</dbReference>
<dbReference type="GO" id="GO:0046103">
    <property type="term" value="P:inosine biosynthetic process"/>
    <property type="evidence" value="ECO:0007669"/>
    <property type="project" value="TreeGrafter"/>
</dbReference>
<protein>
    <recommendedName>
        <fullName evidence="3">Adenosine deaminase</fullName>
    </recommendedName>
</protein>
<dbReference type="InterPro" id="IPR032466">
    <property type="entry name" value="Metal_Hydrolase"/>
</dbReference>
<sequence length="1026" mass="121817">MDELYNIIGILFRKILPKQIIGGKYCYNKIPLDLLEKISYAYEDNADEAEIHKRFQFFKSQVQFQLYEEQNYIADSESFNVFDLVEVFVRMILEARNGEVVCRFRYLQEWRQVTNKVENTVFLAAMYARMDYENGKIRRSFIWPDIIGHNNVQLNRILSDGISDNHFHLLGSVHYFSLSWLMLMNHVNEQNFVRQMDEMDNQRRNPRIRLSYDYEEDKFKIQHLQAALIRVYLFSELTGRYIELGTYYASWEKIVSYISQKSNGGMYEFALKYRDAIQYSIAYEQMGQLYKEYPEYCWLFQKIFNEKPAGVIEKELERLLTERDFTSAILDLAQKSGNILLRECTWLYKDNLREYEKEWREQTQTSVWRLLRNTSELLDFRTDLQIIIDSLLDKVQHINCDYAANGAGAWYDTDESQSLLIGERWLEYKMFRDRELLSENHFNLFYVYLLIKESFRMEIQQSNEKLGFTNFHKYQKRKGMFTSYYTYGELARAAIEASVRQQNIKSIEVRISFGESCAEDAELIRYYDREIQQGCLKEYADKYYYVMGFGKRVDNFRQIPSEYGHMFYRHYDLRARIRKEADGLIQLRRKNPEMAQRIKGIDAFSDEDGCRPEVFATVYRVLKKHSCYRGLSIKPEVPPLRETYHVGEVFTDIVDGLRAVDEAVHFLNLDCGDRLGHATVLGMDVEKWYEDCNFKISIRRMDYLDNVVWLYYKLLRYHIPDTDTLLQYLEIEFEKYFALIYSKFIGEGYIEDVARRACEYGSGYSEKYGSQIARQADQISEAGQRRSSVYDFRYGIVRKNDGSIYDFNIRNYYYSWMLRGDHPGLYENGFYEQQLNVKSIWDECSVNREFPKDQRIRYILPAAVLNHFYHYNTYVRESGEKAETVKIPVNMVKAISLVQKAMQFELAQREIAIETNPSSNLMINRISSYDKHPIFKLYNMGLTHDVEKLEECPQLNVSINTDDQGVFATCLSNEYALVASSLSRMVDSDGNHVYKRAEIYQWIKNVQEMSNNQSFLKAEPRDEEGY</sequence>
<dbReference type="GO" id="GO:0043103">
    <property type="term" value="P:hypoxanthine salvage"/>
    <property type="evidence" value="ECO:0007669"/>
    <property type="project" value="TreeGrafter"/>
</dbReference>
<gene>
    <name evidence="1" type="ORF">LKD71_14545</name>
</gene>
<keyword evidence="2" id="KW-1185">Reference proteome</keyword>
<proteinExistence type="predicted"/>
<dbReference type="PANTHER" id="PTHR11409:SF43">
    <property type="entry name" value="ADENOSINE DEAMINASE"/>
    <property type="match status" value="1"/>
</dbReference>
<organism evidence="1 2">
    <name type="scientific">Fusicatenibacter faecihominis</name>
    <dbReference type="NCBI Taxonomy" id="2881276"/>
    <lineage>
        <taxon>Bacteria</taxon>
        <taxon>Bacillati</taxon>
        <taxon>Bacillota</taxon>
        <taxon>Clostridia</taxon>
        <taxon>Lachnospirales</taxon>
        <taxon>Lachnospiraceae</taxon>
        <taxon>Fusicatenibacter</taxon>
    </lineage>
</organism>
<dbReference type="Gene3D" id="3.20.20.140">
    <property type="entry name" value="Metal-dependent hydrolases"/>
    <property type="match status" value="2"/>
</dbReference>